<dbReference type="AlphaFoldDB" id="A0A382KAI7"/>
<evidence type="ECO:0000313" key="1">
    <source>
        <dbReference type="EMBL" id="SVC21006.1"/>
    </source>
</evidence>
<name>A0A382KAI7_9ZZZZ</name>
<sequence>MMQKDPFVAFLIVLSVVLVMISPTEAQETSDSPVEPICNANR</sequence>
<gene>
    <name evidence="1" type="ORF">METZ01_LOCUS273860</name>
</gene>
<proteinExistence type="predicted"/>
<organism evidence="1">
    <name type="scientific">marine metagenome</name>
    <dbReference type="NCBI Taxonomy" id="408172"/>
    <lineage>
        <taxon>unclassified sequences</taxon>
        <taxon>metagenomes</taxon>
        <taxon>ecological metagenomes</taxon>
    </lineage>
</organism>
<feature type="non-terminal residue" evidence="1">
    <location>
        <position position="42"/>
    </location>
</feature>
<protein>
    <submittedName>
        <fullName evidence="1">Uncharacterized protein</fullName>
    </submittedName>
</protein>
<accession>A0A382KAI7</accession>
<reference evidence="1" key="1">
    <citation type="submission" date="2018-05" db="EMBL/GenBank/DDBJ databases">
        <authorList>
            <person name="Lanie J.A."/>
            <person name="Ng W.-L."/>
            <person name="Kazmierczak K.M."/>
            <person name="Andrzejewski T.M."/>
            <person name="Davidsen T.M."/>
            <person name="Wayne K.J."/>
            <person name="Tettelin H."/>
            <person name="Glass J.I."/>
            <person name="Rusch D."/>
            <person name="Podicherti R."/>
            <person name="Tsui H.-C.T."/>
            <person name="Winkler M.E."/>
        </authorList>
    </citation>
    <scope>NUCLEOTIDE SEQUENCE</scope>
</reference>
<dbReference type="EMBL" id="UINC01079216">
    <property type="protein sequence ID" value="SVC21006.1"/>
    <property type="molecule type" value="Genomic_DNA"/>
</dbReference>